<dbReference type="InterPro" id="IPR022812">
    <property type="entry name" value="Dynamin"/>
</dbReference>
<dbReference type="PANTHER" id="PTHR11566">
    <property type="entry name" value="DYNAMIN"/>
    <property type="match status" value="1"/>
</dbReference>
<protein>
    <recommendedName>
        <fullName evidence="3">Dynamin-type G domain-containing protein</fullName>
    </recommendedName>
</protein>
<dbReference type="GeneID" id="19173471"/>
<dbReference type="PROSITE" id="PS51718">
    <property type="entry name" value="G_DYNAMIN_2"/>
    <property type="match status" value="1"/>
</dbReference>
<dbReference type="GO" id="GO:0005874">
    <property type="term" value="C:microtubule"/>
    <property type="evidence" value="ECO:0007669"/>
    <property type="project" value="TreeGrafter"/>
</dbReference>
<evidence type="ECO:0000313" key="5">
    <source>
        <dbReference type="Proteomes" id="UP000019478"/>
    </source>
</evidence>
<name>W9XMM5_9EURO</name>
<dbReference type="InterPro" id="IPR030381">
    <property type="entry name" value="G_DYNAMIN_dom"/>
</dbReference>
<keyword evidence="5" id="KW-1185">Reference proteome</keyword>
<dbReference type="OrthoDB" id="415706at2759"/>
<dbReference type="InterPro" id="IPR027417">
    <property type="entry name" value="P-loop_NTPase"/>
</dbReference>
<dbReference type="InterPro" id="IPR001401">
    <property type="entry name" value="Dynamin_GTPase"/>
</dbReference>
<accession>W9XMM5</accession>
<reference evidence="4 5" key="1">
    <citation type="submission" date="2013-03" db="EMBL/GenBank/DDBJ databases">
        <title>The Genome Sequence of Capronia epimyces CBS 606.96.</title>
        <authorList>
            <consortium name="The Broad Institute Genomics Platform"/>
            <person name="Cuomo C."/>
            <person name="de Hoog S."/>
            <person name="Gorbushina A."/>
            <person name="Walker B."/>
            <person name="Young S.K."/>
            <person name="Zeng Q."/>
            <person name="Gargeya S."/>
            <person name="Fitzgerald M."/>
            <person name="Haas B."/>
            <person name="Abouelleil A."/>
            <person name="Allen A.W."/>
            <person name="Alvarado L."/>
            <person name="Arachchi H.M."/>
            <person name="Berlin A.M."/>
            <person name="Chapman S.B."/>
            <person name="Gainer-Dewar J."/>
            <person name="Goldberg J."/>
            <person name="Griggs A."/>
            <person name="Gujja S."/>
            <person name="Hansen M."/>
            <person name="Howarth C."/>
            <person name="Imamovic A."/>
            <person name="Ireland A."/>
            <person name="Larimer J."/>
            <person name="McCowan C."/>
            <person name="Murphy C."/>
            <person name="Pearson M."/>
            <person name="Poon T.W."/>
            <person name="Priest M."/>
            <person name="Roberts A."/>
            <person name="Saif S."/>
            <person name="Shea T."/>
            <person name="Sisk P."/>
            <person name="Sykes S."/>
            <person name="Wortman J."/>
            <person name="Nusbaum C."/>
            <person name="Birren B."/>
        </authorList>
    </citation>
    <scope>NUCLEOTIDE SEQUENCE [LARGE SCALE GENOMIC DNA]</scope>
    <source>
        <strain evidence="4 5">CBS 606.96</strain>
    </source>
</reference>
<gene>
    <name evidence="4" type="ORF">A1O3_09387</name>
</gene>
<dbReference type="Gene3D" id="3.40.50.300">
    <property type="entry name" value="P-loop containing nucleotide triphosphate hydrolases"/>
    <property type="match status" value="1"/>
</dbReference>
<dbReference type="InterPro" id="IPR045063">
    <property type="entry name" value="Dynamin_N"/>
</dbReference>
<proteinExistence type="predicted"/>
<evidence type="ECO:0000256" key="1">
    <source>
        <dbReference type="ARBA" id="ARBA00022741"/>
    </source>
</evidence>
<dbReference type="GO" id="GO:0003924">
    <property type="term" value="F:GTPase activity"/>
    <property type="evidence" value="ECO:0007669"/>
    <property type="project" value="InterPro"/>
</dbReference>
<dbReference type="GO" id="GO:0005525">
    <property type="term" value="F:GTP binding"/>
    <property type="evidence" value="ECO:0007669"/>
    <property type="project" value="InterPro"/>
</dbReference>
<dbReference type="STRING" id="1182542.W9XMM5"/>
<feature type="domain" description="Dynamin-type G" evidence="3">
    <location>
        <begin position="41"/>
        <end position="325"/>
    </location>
</feature>
<dbReference type="GO" id="GO:0000266">
    <property type="term" value="P:mitochondrial fission"/>
    <property type="evidence" value="ECO:0007669"/>
    <property type="project" value="TreeGrafter"/>
</dbReference>
<dbReference type="FunFam" id="3.40.50.300:FF:001425">
    <property type="entry name" value="Dynamin GTPase, putative"/>
    <property type="match status" value="1"/>
</dbReference>
<evidence type="ECO:0000259" key="3">
    <source>
        <dbReference type="PROSITE" id="PS51718"/>
    </source>
</evidence>
<dbReference type="HOGENOM" id="CLU_008964_7_2_1"/>
<dbReference type="AlphaFoldDB" id="W9XMM5"/>
<dbReference type="SMART" id="SM00053">
    <property type="entry name" value="DYNc"/>
    <property type="match status" value="1"/>
</dbReference>
<dbReference type="GO" id="GO:0016020">
    <property type="term" value="C:membrane"/>
    <property type="evidence" value="ECO:0007669"/>
    <property type="project" value="TreeGrafter"/>
</dbReference>
<dbReference type="CDD" id="cd08771">
    <property type="entry name" value="DLP_1"/>
    <property type="match status" value="1"/>
</dbReference>
<dbReference type="EMBL" id="AMGY01000009">
    <property type="protein sequence ID" value="EXJ78226.1"/>
    <property type="molecule type" value="Genomic_DNA"/>
</dbReference>
<dbReference type="Pfam" id="PF00350">
    <property type="entry name" value="Dynamin_N"/>
    <property type="match status" value="1"/>
</dbReference>
<organism evidence="4 5">
    <name type="scientific">Capronia epimyces CBS 606.96</name>
    <dbReference type="NCBI Taxonomy" id="1182542"/>
    <lineage>
        <taxon>Eukaryota</taxon>
        <taxon>Fungi</taxon>
        <taxon>Dikarya</taxon>
        <taxon>Ascomycota</taxon>
        <taxon>Pezizomycotina</taxon>
        <taxon>Eurotiomycetes</taxon>
        <taxon>Chaetothyriomycetidae</taxon>
        <taxon>Chaetothyriales</taxon>
        <taxon>Herpotrichiellaceae</taxon>
        <taxon>Capronia</taxon>
    </lineage>
</organism>
<dbReference type="GO" id="GO:0006897">
    <property type="term" value="P:endocytosis"/>
    <property type="evidence" value="ECO:0007669"/>
    <property type="project" value="TreeGrafter"/>
</dbReference>
<dbReference type="RefSeq" id="XP_007737671.1">
    <property type="nucleotide sequence ID" value="XM_007739481.1"/>
</dbReference>
<sequence>MSMEPAGDPQFLTPAIQLQSKDHEEILNVIDQLRSEGISRYVNLPQLVVCGDQSSGKSSVLEAISGLGFPIKDNLCTRFATELILRRSSTLGVTASIHPDEDRPVSEQERIREFESSTVDLGRFADIVKEAENHIGVGQDGHVFSKDVLRVEVSGPTQPHLTLVDLPGLYHAPDEFQSVEGVDFVESLVLSYIRNERSVILAVISAKSDIALQKVTAFTRKVDPTGNRTMGIITKPDSLPEDSDMERSFFQLANNKRVPFRLGWHVLRNRDHKERHFSLAQRNEKELAFLASGVWAALPKSQGGIDSLKPRLSAVLKDHILSELPDLIGETQQSAHDTAASLRRLGDARQTLADQRQYLLHSSERLTSLLGSAIHGVYNDPFFGDAMEDDGYQRRLRAVVQNRLSDFSENLEKHGMQREIIDDDDDDYDDDANSMDSSEPRILRSNFVQEVQQRMRRSRGRELPGTFNPLIIGDLFYLQSKPWESIVTDCIDNLLEDVQKTTLPILRHILDNKSLTGLIEHVLNPAFDAIEASLRQKTRELLEPQQLGHPITYNHYFTDSVQEARVGHIYRNTARRLKEFLGGQYPQNSSSVQRFTFSIDLLVESLAGETEVSMEVFAASEAVDCMQAYYKVLRLSRL</sequence>
<dbReference type="GO" id="GO:0005739">
    <property type="term" value="C:mitochondrion"/>
    <property type="evidence" value="ECO:0007669"/>
    <property type="project" value="TreeGrafter"/>
</dbReference>
<keyword evidence="2" id="KW-0342">GTP-binding</keyword>
<dbReference type="GO" id="GO:0008017">
    <property type="term" value="F:microtubule binding"/>
    <property type="evidence" value="ECO:0007669"/>
    <property type="project" value="TreeGrafter"/>
</dbReference>
<evidence type="ECO:0000313" key="4">
    <source>
        <dbReference type="EMBL" id="EXJ78226.1"/>
    </source>
</evidence>
<keyword evidence="1" id="KW-0547">Nucleotide-binding</keyword>
<dbReference type="Proteomes" id="UP000019478">
    <property type="component" value="Unassembled WGS sequence"/>
</dbReference>
<dbReference type="SUPFAM" id="SSF52540">
    <property type="entry name" value="P-loop containing nucleoside triphosphate hydrolases"/>
    <property type="match status" value="1"/>
</dbReference>
<dbReference type="GO" id="GO:0048312">
    <property type="term" value="P:intracellular distribution of mitochondria"/>
    <property type="evidence" value="ECO:0007669"/>
    <property type="project" value="TreeGrafter"/>
</dbReference>
<dbReference type="PRINTS" id="PR00195">
    <property type="entry name" value="DYNAMIN"/>
</dbReference>
<dbReference type="eggNOG" id="KOG0446">
    <property type="taxonomic scope" value="Eukaryota"/>
</dbReference>
<evidence type="ECO:0000256" key="2">
    <source>
        <dbReference type="ARBA" id="ARBA00023134"/>
    </source>
</evidence>
<dbReference type="GO" id="GO:0016559">
    <property type="term" value="P:peroxisome fission"/>
    <property type="evidence" value="ECO:0007669"/>
    <property type="project" value="TreeGrafter"/>
</dbReference>
<dbReference type="InterPro" id="IPR000375">
    <property type="entry name" value="Dynamin_stalk"/>
</dbReference>
<dbReference type="Pfam" id="PF01031">
    <property type="entry name" value="Dynamin_M"/>
    <property type="match status" value="1"/>
</dbReference>
<dbReference type="PANTHER" id="PTHR11566:SF149">
    <property type="entry name" value="GTPASE, PUTATIVE (AFU_ORTHOLOGUE AFUA_6G11890)-RELATED"/>
    <property type="match status" value="1"/>
</dbReference>
<comment type="caution">
    <text evidence="4">The sequence shown here is derived from an EMBL/GenBank/DDBJ whole genome shotgun (WGS) entry which is preliminary data.</text>
</comment>